<name>A0ABS6HG87_9PROT</name>
<proteinExistence type="predicted"/>
<keyword evidence="6" id="KW-1185">Reference proteome</keyword>
<comment type="caution">
    <text evidence="5">The sequence shown here is derived from an EMBL/GenBank/DDBJ whole genome shotgun (WGS) entry which is preliminary data.</text>
</comment>
<dbReference type="NCBIfam" id="NF009941">
    <property type="entry name" value="PRK13404.1"/>
    <property type="match status" value="1"/>
</dbReference>
<evidence type="ECO:0000256" key="2">
    <source>
        <dbReference type="ARBA" id="ARBA00022723"/>
    </source>
</evidence>
<evidence type="ECO:0000256" key="1">
    <source>
        <dbReference type="ARBA" id="ARBA00001947"/>
    </source>
</evidence>
<dbReference type="PANTHER" id="PTHR11647:SF1">
    <property type="entry name" value="COLLAPSIN RESPONSE MEDIATOR PROTEIN"/>
    <property type="match status" value="1"/>
</dbReference>
<sequence>MNSFDTIIRGGTVATASDVFRADIGISAGRITALAEKLHGADQVIDATGRLVLPGGIDAHVHIDQAQAPGLASAGARMADGFLSGTRSAAFGGTTCTMSFAVQHRGASLRAAVADYHRRAQGNALLDYAFHLVVSDPTPEVLGQELPGLIARGHRSVKVYMTYEAMRLSDRQILDVLDVSRAQRAITLVHAENHEIIGWLADRLERAGDTRPKHHATSRPLAVEREATHRALTLGEVADTPLVIVHVSGAEPLAEIRRARARGLKVFAETCPQYLLLTEADLDQPDMLGAQVMCSPPPRDTESQAACWRGLEDGSFDIFNSDHAPYRFDAEGKLHAGPNPPFRRVANGIPGLATRMPLLFSEGVVTGRLSLPRFVALTATNNAALYGLPAKGRIAVGADADLAIWDPEKRVTITNDLLHHEVDYTPYEGRIVTGWPELVMSRGEVVVRDGALLAAPGRGRFLEQDISSAFGPRAEGLPWISG</sequence>
<reference evidence="5 6" key="1">
    <citation type="submission" date="2021-01" db="EMBL/GenBank/DDBJ databases">
        <title>Roseomonas sp. nov, a bacterium isolated from an oil production mixture in Yumen Oilfield.</title>
        <authorList>
            <person name="Wu D."/>
        </authorList>
    </citation>
    <scope>NUCLEOTIDE SEQUENCE [LARGE SCALE GENOMIC DNA]</scope>
    <source>
        <strain evidence="5 6">ROY-5-3</strain>
    </source>
</reference>
<dbReference type="EMBL" id="JAERQM010000008">
    <property type="protein sequence ID" value="MBU8546506.1"/>
    <property type="molecule type" value="Genomic_DNA"/>
</dbReference>
<evidence type="ECO:0000259" key="4">
    <source>
        <dbReference type="Pfam" id="PF01979"/>
    </source>
</evidence>
<comment type="cofactor">
    <cofactor evidence="1">
        <name>Zn(2+)</name>
        <dbReference type="ChEBI" id="CHEBI:29105"/>
    </cofactor>
</comment>
<gene>
    <name evidence="5" type="primary">hydA</name>
    <name evidence="5" type="ORF">JJQ90_22485</name>
</gene>
<evidence type="ECO:0000313" key="5">
    <source>
        <dbReference type="EMBL" id="MBU8546506.1"/>
    </source>
</evidence>
<dbReference type="EC" id="3.5.2.2" evidence="5"/>
<dbReference type="Proteomes" id="UP000689967">
    <property type="component" value="Unassembled WGS sequence"/>
</dbReference>
<dbReference type="InterPro" id="IPR050378">
    <property type="entry name" value="Metallo-dep_Hydrolases_sf"/>
</dbReference>
<dbReference type="NCBIfam" id="TIGR02033">
    <property type="entry name" value="D-hydantoinase"/>
    <property type="match status" value="1"/>
</dbReference>
<dbReference type="RefSeq" id="WP_216878530.1">
    <property type="nucleotide sequence ID" value="NZ_JAERQM010000008.1"/>
</dbReference>
<accession>A0ABS6HG87</accession>
<dbReference type="Pfam" id="PF01979">
    <property type="entry name" value="Amidohydro_1"/>
    <property type="match status" value="1"/>
</dbReference>
<dbReference type="InterPro" id="IPR011778">
    <property type="entry name" value="Hydantoinase/dihydroPyrase"/>
</dbReference>
<keyword evidence="2" id="KW-0479">Metal-binding</keyword>
<dbReference type="InterPro" id="IPR006680">
    <property type="entry name" value="Amidohydro-rel"/>
</dbReference>
<dbReference type="GO" id="GO:0004157">
    <property type="term" value="F:dihydropyrimidinase activity"/>
    <property type="evidence" value="ECO:0007669"/>
    <property type="project" value="UniProtKB-EC"/>
</dbReference>
<organism evidence="5 6">
    <name type="scientific">Falsiroseomonas oleicola</name>
    <dbReference type="NCBI Taxonomy" id="2801474"/>
    <lineage>
        <taxon>Bacteria</taxon>
        <taxon>Pseudomonadati</taxon>
        <taxon>Pseudomonadota</taxon>
        <taxon>Alphaproteobacteria</taxon>
        <taxon>Acetobacterales</taxon>
        <taxon>Roseomonadaceae</taxon>
        <taxon>Falsiroseomonas</taxon>
    </lineage>
</organism>
<dbReference type="CDD" id="cd01314">
    <property type="entry name" value="D-HYD"/>
    <property type="match status" value="1"/>
</dbReference>
<evidence type="ECO:0000313" key="6">
    <source>
        <dbReference type="Proteomes" id="UP000689967"/>
    </source>
</evidence>
<protein>
    <submittedName>
        <fullName evidence="5">Dihydropyrimidinase</fullName>
        <ecNumber evidence="5">3.5.2.2</ecNumber>
    </submittedName>
</protein>
<evidence type="ECO:0000256" key="3">
    <source>
        <dbReference type="ARBA" id="ARBA00022801"/>
    </source>
</evidence>
<keyword evidence="3 5" id="KW-0378">Hydrolase</keyword>
<dbReference type="PANTHER" id="PTHR11647">
    <property type="entry name" value="HYDRANTOINASE/DIHYDROPYRIMIDINASE FAMILY MEMBER"/>
    <property type="match status" value="1"/>
</dbReference>
<feature type="domain" description="Amidohydrolase-related" evidence="4">
    <location>
        <begin position="51"/>
        <end position="446"/>
    </location>
</feature>